<organism evidence="2 3">
    <name type="scientific">Pacificimonas pallii</name>
    <dbReference type="NCBI Taxonomy" id="2827236"/>
    <lineage>
        <taxon>Bacteria</taxon>
        <taxon>Pseudomonadati</taxon>
        <taxon>Pseudomonadota</taxon>
        <taxon>Alphaproteobacteria</taxon>
        <taxon>Sphingomonadales</taxon>
        <taxon>Sphingosinicellaceae</taxon>
        <taxon>Pacificimonas</taxon>
    </lineage>
</organism>
<evidence type="ECO:0000313" key="2">
    <source>
        <dbReference type="EMBL" id="MBV7257459.1"/>
    </source>
</evidence>
<reference evidence="2 3" key="1">
    <citation type="submission" date="2021-04" db="EMBL/GenBank/DDBJ databases">
        <authorList>
            <person name="Pira H."/>
            <person name="Risdian C."/>
            <person name="Wink J."/>
        </authorList>
    </citation>
    <scope>NUCLEOTIDE SEQUENCE [LARGE SCALE GENOMIC DNA]</scope>
    <source>
        <strain evidence="2 3">WHA3</strain>
    </source>
</reference>
<dbReference type="InterPro" id="IPR034122">
    <property type="entry name" value="Retropepsin-like_bacterial"/>
</dbReference>
<dbReference type="Proteomes" id="UP000722336">
    <property type="component" value="Unassembled WGS sequence"/>
</dbReference>
<dbReference type="RefSeq" id="WP_218446264.1">
    <property type="nucleotide sequence ID" value="NZ_JAGSPA010000003.1"/>
</dbReference>
<dbReference type="GO" id="GO:0006508">
    <property type="term" value="P:proteolysis"/>
    <property type="evidence" value="ECO:0007669"/>
    <property type="project" value="UniProtKB-KW"/>
</dbReference>
<keyword evidence="1" id="KW-0732">Signal</keyword>
<keyword evidence="3" id="KW-1185">Reference proteome</keyword>
<feature type="chain" id="PRO_5047488120" evidence="1">
    <location>
        <begin position="26"/>
        <end position="328"/>
    </location>
</feature>
<gene>
    <name evidence="2" type="ORF">KCG44_11745</name>
</gene>
<dbReference type="EMBL" id="JAGSPA010000003">
    <property type="protein sequence ID" value="MBV7257459.1"/>
    <property type="molecule type" value="Genomic_DNA"/>
</dbReference>
<comment type="caution">
    <text evidence="2">The sequence shown here is derived from an EMBL/GenBank/DDBJ whole genome shotgun (WGS) entry which is preliminary data.</text>
</comment>
<dbReference type="Pfam" id="PF13975">
    <property type="entry name" value="gag-asp_proteas"/>
    <property type="match status" value="1"/>
</dbReference>
<evidence type="ECO:0000313" key="3">
    <source>
        <dbReference type="Proteomes" id="UP000722336"/>
    </source>
</evidence>
<name>A0ABS6SGC2_9SPHN</name>
<dbReference type="InterPro" id="IPR001969">
    <property type="entry name" value="Aspartic_peptidase_AS"/>
</dbReference>
<proteinExistence type="predicted"/>
<evidence type="ECO:0000256" key="1">
    <source>
        <dbReference type="SAM" id="SignalP"/>
    </source>
</evidence>
<dbReference type="GO" id="GO:0008233">
    <property type="term" value="F:peptidase activity"/>
    <property type="evidence" value="ECO:0007669"/>
    <property type="project" value="UniProtKB-KW"/>
</dbReference>
<accession>A0ABS6SGC2</accession>
<sequence>MRFGFRYALMGGLLASFLAAPLAHATQGKADLGDDLALGENVTERMTVPVMINGQGPFPFVIDTGAERSMISSELAAELGLGARGTGLIHTISGIYPVDMVSIERLSISGDGARQFDVPAVPRAALGAVGLLGLDSLQSSKVLFDLRKEVMSIRPSVLAPSRRRAAKSDHDTIVVTAKRAHGRLIFTDARLNGTAVRVVVDTGAEVTVGNTALRTALRRNATDGTLVSLIDVVGEELEANFNQLRSLKIGGMTLKGGGIAYSDAPIFAQLGLDDEPAILLGMDTIRAFRQVAIDFPNRQVSFHLKPDGVGANPLASDCLASRIARRGC</sequence>
<dbReference type="Pfam" id="PF13650">
    <property type="entry name" value="Asp_protease_2"/>
    <property type="match status" value="1"/>
</dbReference>
<keyword evidence="2" id="KW-0378">Hydrolase</keyword>
<keyword evidence="2" id="KW-0645">Protease</keyword>
<protein>
    <submittedName>
        <fullName evidence="2">Aspartyl protease family protein</fullName>
    </submittedName>
</protein>
<dbReference type="PROSITE" id="PS00141">
    <property type="entry name" value="ASP_PROTEASE"/>
    <property type="match status" value="2"/>
</dbReference>
<feature type="signal peptide" evidence="1">
    <location>
        <begin position="1"/>
        <end position="25"/>
    </location>
</feature>
<dbReference type="CDD" id="cd05483">
    <property type="entry name" value="retropepsin_like_bacteria"/>
    <property type="match status" value="1"/>
</dbReference>